<dbReference type="EMBL" id="DUZY01000001">
    <property type="protein sequence ID" value="DAD21284.1"/>
    <property type="molecule type" value="Genomic_DNA"/>
</dbReference>
<accession>A0A822XID5</accession>
<evidence type="ECO:0000313" key="2">
    <source>
        <dbReference type="Proteomes" id="UP000607653"/>
    </source>
</evidence>
<evidence type="ECO:0000313" key="1">
    <source>
        <dbReference type="EMBL" id="DAD21284.1"/>
    </source>
</evidence>
<name>A0A822XID5_NELNU</name>
<sequence>MQIEKGGAYWVHNLGILDSIGDESIDEILQSWNGFCASTEVLLKDNGDLSIGSAFVSQVHILCKYGLDSLVQDYFLREL</sequence>
<dbReference type="AlphaFoldDB" id="A0A822XID5"/>
<proteinExistence type="predicted"/>
<protein>
    <submittedName>
        <fullName evidence="1">Uncharacterized protein</fullName>
    </submittedName>
</protein>
<gene>
    <name evidence="1" type="ORF">HUJ06_022747</name>
</gene>
<comment type="caution">
    <text evidence="1">The sequence shown here is derived from an EMBL/GenBank/DDBJ whole genome shotgun (WGS) entry which is preliminary data.</text>
</comment>
<organism evidence="1 2">
    <name type="scientific">Nelumbo nucifera</name>
    <name type="common">Sacred lotus</name>
    <dbReference type="NCBI Taxonomy" id="4432"/>
    <lineage>
        <taxon>Eukaryota</taxon>
        <taxon>Viridiplantae</taxon>
        <taxon>Streptophyta</taxon>
        <taxon>Embryophyta</taxon>
        <taxon>Tracheophyta</taxon>
        <taxon>Spermatophyta</taxon>
        <taxon>Magnoliopsida</taxon>
        <taxon>Proteales</taxon>
        <taxon>Nelumbonaceae</taxon>
        <taxon>Nelumbo</taxon>
    </lineage>
</organism>
<keyword evidence="2" id="KW-1185">Reference proteome</keyword>
<dbReference type="Proteomes" id="UP000607653">
    <property type="component" value="Unassembled WGS sequence"/>
</dbReference>
<reference evidence="1 2" key="1">
    <citation type="journal article" date="2020" name="Mol. Biol. Evol.">
        <title>Distinct Expression and Methylation Patterns for Genes with Different Fates following a Single Whole-Genome Duplication in Flowering Plants.</title>
        <authorList>
            <person name="Shi T."/>
            <person name="Rahmani R.S."/>
            <person name="Gugger P.F."/>
            <person name="Wang M."/>
            <person name="Li H."/>
            <person name="Zhang Y."/>
            <person name="Li Z."/>
            <person name="Wang Q."/>
            <person name="Van de Peer Y."/>
            <person name="Marchal K."/>
            <person name="Chen J."/>
        </authorList>
    </citation>
    <scope>NUCLEOTIDE SEQUENCE [LARGE SCALE GENOMIC DNA]</scope>
    <source>
        <tissue evidence="1">Leaf</tissue>
    </source>
</reference>